<organism evidence="1 2">
    <name type="scientific">Caerostris extrusa</name>
    <name type="common">Bark spider</name>
    <name type="synonym">Caerostris bankana</name>
    <dbReference type="NCBI Taxonomy" id="172846"/>
    <lineage>
        <taxon>Eukaryota</taxon>
        <taxon>Metazoa</taxon>
        <taxon>Ecdysozoa</taxon>
        <taxon>Arthropoda</taxon>
        <taxon>Chelicerata</taxon>
        <taxon>Arachnida</taxon>
        <taxon>Araneae</taxon>
        <taxon>Araneomorphae</taxon>
        <taxon>Entelegynae</taxon>
        <taxon>Araneoidea</taxon>
        <taxon>Araneidae</taxon>
        <taxon>Caerostris</taxon>
    </lineage>
</organism>
<gene>
    <name evidence="1" type="ORF">CEXT_488171</name>
</gene>
<reference evidence="1 2" key="1">
    <citation type="submission" date="2021-06" db="EMBL/GenBank/DDBJ databases">
        <title>Caerostris extrusa draft genome.</title>
        <authorList>
            <person name="Kono N."/>
            <person name="Arakawa K."/>
        </authorList>
    </citation>
    <scope>NUCLEOTIDE SEQUENCE [LARGE SCALE GENOMIC DNA]</scope>
</reference>
<dbReference type="AlphaFoldDB" id="A0AAV4XMM4"/>
<proteinExistence type="predicted"/>
<sequence length="74" mass="8347">MDKYNVIGFGLSKSSCIDKWTVWHIQKLVISSKSSNMSYLVQPAYPAYRTLRHIQNIAKSSKAAKIVTSSISRI</sequence>
<protein>
    <submittedName>
        <fullName evidence="1">Uncharacterized protein</fullName>
    </submittedName>
</protein>
<dbReference type="EMBL" id="BPLR01017944">
    <property type="protein sequence ID" value="GIY95633.1"/>
    <property type="molecule type" value="Genomic_DNA"/>
</dbReference>
<evidence type="ECO:0000313" key="2">
    <source>
        <dbReference type="Proteomes" id="UP001054945"/>
    </source>
</evidence>
<dbReference type="Proteomes" id="UP001054945">
    <property type="component" value="Unassembled WGS sequence"/>
</dbReference>
<evidence type="ECO:0000313" key="1">
    <source>
        <dbReference type="EMBL" id="GIY95633.1"/>
    </source>
</evidence>
<comment type="caution">
    <text evidence="1">The sequence shown here is derived from an EMBL/GenBank/DDBJ whole genome shotgun (WGS) entry which is preliminary data.</text>
</comment>
<accession>A0AAV4XMM4</accession>
<keyword evidence="2" id="KW-1185">Reference proteome</keyword>
<name>A0AAV4XMM4_CAEEX</name>